<name>A0AA36G375_9BILA</name>
<protein>
    <submittedName>
        <fullName evidence="1">Uncharacterized protein</fullName>
    </submittedName>
</protein>
<dbReference type="InterPro" id="IPR011009">
    <property type="entry name" value="Kinase-like_dom_sf"/>
</dbReference>
<dbReference type="Gene3D" id="1.10.510.10">
    <property type="entry name" value="Transferase(Phosphotransferase) domain 1"/>
    <property type="match status" value="1"/>
</dbReference>
<accession>A0AA36G375</accession>
<organism evidence="1 2">
    <name type="scientific">Mesorhabditis spiculigera</name>
    <dbReference type="NCBI Taxonomy" id="96644"/>
    <lineage>
        <taxon>Eukaryota</taxon>
        <taxon>Metazoa</taxon>
        <taxon>Ecdysozoa</taxon>
        <taxon>Nematoda</taxon>
        <taxon>Chromadorea</taxon>
        <taxon>Rhabditida</taxon>
        <taxon>Rhabditina</taxon>
        <taxon>Rhabditomorpha</taxon>
        <taxon>Rhabditoidea</taxon>
        <taxon>Rhabditidae</taxon>
        <taxon>Mesorhabditinae</taxon>
        <taxon>Mesorhabditis</taxon>
    </lineage>
</organism>
<sequence>MKSATRERKYAKQIGTQRFLSRNCHQDKDQSRRDDIEIWLYVLLDLYREGLFHGWVGPEMLWCKKWMFSSKRVS</sequence>
<comment type="caution">
    <text evidence="1">The sequence shown here is derived from an EMBL/GenBank/DDBJ whole genome shotgun (WGS) entry which is preliminary data.</text>
</comment>
<dbReference type="SUPFAM" id="SSF56112">
    <property type="entry name" value="Protein kinase-like (PK-like)"/>
    <property type="match status" value="1"/>
</dbReference>
<proteinExistence type="predicted"/>
<reference evidence="1" key="1">
    <citation type="submission" date="2023-06" db="EMBL/GenBank/DDBJ databases">
        <authorList>
            <person name="Delattre M."/>
        </authorList>
    </citation>
    <scope>NUCLEOTIDE SEQUENCE</scope>
    <source>
        <strain evidence="1">AF72</strain>
    </source>
</reference>
<dbReference type="Proteomes" id="UP001177023">
    <property type="component" value="Unassembled WGS sequence"/>
</dbReference>
<dbReference type="EMBL" id="CATQJA010002652">
    <property type="protein sequence ID" value="CAJ0577834.1"/>
    <property type="molecule type" value="Genomic_DNA"/>
</dbReference>
<keyword evidence="2" id="KW-1185">Reference proteome</keyword>
<dbReference type="AlphaFoldDB" id="A0AA36G375"/>
<feature type="non-terminal residue" evidence="1">
    <location>
        <position position="1"/>
    </location>
</feature>
<evidence type="ECO:0000313" key="2">
    <source>
        <dbReference type="Proteomes" id="UP001177023"/>
    </source>
</evidence>
<evidence type="ECO:0000313" key="1">
    <source>
        <dbReference type="EMBL" id="CAJ0577834.1"/>
    </source>
</evidence>
<gene>
    <name evidence="1" type="ORF">MSPICULIGERA_LOCUS16099</name>
</gene>